<evidence type="ECO:0000256" key="3">
    <source>
        <dbReference type="ARBA" id="ARBA00023242"/>
    </source>
</evidence>
<dbReference type="SMART" id="SM00785">
    <property type="entry name" value="AARP2CN"/>
    <property type="match status" value="1"/>
</dbReference>
<dbReference type="GO" id="GO:0030688">
    <property type="term" value="C:preribosome, small subunit precursor"/>
    <property type="evidence" value="ECO:0007669"/>
    <property type="project" value="TreeGrafter"/>
</dbReference>
<comment type="subcellular location">
    <subcellularLocation>
        <location evidence="1">Nucleus</location>
        <location evidence="1">Nucleolus</location>
    </subcellularLocation>
</comment>
<accession>A0A8J2PTL0</accession>
<dbReference type="PANTHER" id="PTHR12858:SF1">
    <property type="entry name" value="PRE-RRNA-PROCESSING PROTEIN TSR1 HOMOLOG"/>
    <property type="match status" value="1"/>
</dbReference>
<name>A0A8J2PTL0_9BILA</name>
<dbReference type="PROSITE" id="PS51714">
    <property type="entry name" value="G_BMS1"/>
    <property type="match status" value="1"/>
</dbReference>
<keyword evidence="2" id="KW-0690">Ribosome biogenesis</keyword>
<feature type="domain" description="Bms1-type G" evidence="8">
    <location>
        <begin position="78"/>
        <end position="240"/>
    </location>
</feature>
<protein>
    <recommendedName>
        <fullName evidence="6">Pre-rRNA-processing protein TSR1 homolog</fullName>
    </recommendedName>
</protein>
<dbReference type="Pfam" id="PF08142">
    <property type="entry name" value="AARP2CN"/>
    <property type="match status" value="1"/>
</dbReference>
<feature type="compositionally biased region" description="Basic residues" evidence="7">
    <location>
        <begin position="13"/>
        <end position="25"/>
    </location>
</feature>
<evidence type="ECO:0000256" key="1">
    <source>
        <dbReference type="ARBA" id="ARBA00004604"/>
    </source>
</evidence>
<dbReference type="AlphaFoldDB" id="A0A8J2PTL0"/>
<dbReference type="PANTHER" id="PTHR12858">
    <property type="entry name" value="RIBOSOME BIOGENESIS PROTEIN"/>
    <property type="match status" value="1"/>
</dbReference>
<comment type="function">
    <text evidence="4">Required during maturation of the 40S ribosomal subunit in the nucleolus.</text>
</comment>
<dbReference type="EMBL" id="CAKAEH010001348">
    <property type="protein sequence ID" value="CAG9535028.1"/>
    <property type="molecule type" value="Genomic_DNA"/>
</dbReference>
<feature type="region of interest" description="Disordered" evidence="7">
    <location>
        <begin position="1"/>
        <end position="25"/>
    </location>
</feature>
<sequence length="770" mass="87831">MGPGHRAGPLKQSNKKHKSGRHRTKGAVDAVAGGKVICKATAGKQRFLVGKKTRRLQTQQIRENKRAVLLSCNYLQQPPIFVTFLSFDQNYSADELIALLCSCDETSYRNTSYNGCSNHLCIKRLKSRYVFAAPDCSNIDVVLDYVKVSDVIAFIWPANGEITAEDDILMSTLLAHSLSVTVHFVPGLGTAATPKQKEIIRKNVKKLIANWSFRDEKLMPFDSERDALLALRLISTMKKKLSCMQKMRPYLIAENVEKSEVEGDLCTLKVSGYLRGPSLNVNSLVHISWLGDFQMKQIVVEDDPYAPDKKVRIGGKAPGATFKPDVNLQTLLQSEMVADPMDAEQTWPTEEEIVKEAFKTKKIVKKVPVGTSAYQAEWIINDKDEISDEEIEEELEDNNALKEAMSREESDVENEMEIEKMSVISNTESSMDIKDEEINMAEVEKYRKARENERFPDEIDTPMDVAARIRFQRYRSLKSFRTSPWDPLENLPKTYSRIFKFSDYRHSRKVAFSNAATETEYSPPRGTFVSIYISKVPISLIDNWPHSKPLIIYGLLAHEQKMSLLNMVLKKHPSCTVPIPNKQRLIFHVGYRHFEAEPVFSQHTNGDKFKMERFMPNDGAFVASTFAPIMFPPTPVLVYRLDSRGNQQLVASGGVLNVTPDRIILKRIVLSGHPFKINRRSVVVRYMFFNREDIEWFKPVELRTPRGRRGHIKEALGTHGHMKCVFDQQLNAMDTVMISLYKRVFPKWTYNPITLHPLSGPPNESELMEI</sequence>
<proteinExistence type="inferred from homology"/>
<comment type="caution">
    <text evidence="9">The sequence shown here is derived from an EMBL/GenBank/DDBJ whole genome shotgun (WGS) entry which is preliminary data.</text>
</comment>
<keyword evidence="3" id="KW-0539">Nucleus</keyword>
<dbReference type="OrthoDB" id="119302at2759"/>
<evidence type="ECO:0000256" key="6">
    <source>
        <dbReference type="ARBA" id="ARBA00040070"/>
    </source>
</evidence>
<dbReference type="GO" id="GO:0034511">
    <property type="term" value="F:U3 snoRNA binding"/>
    <property type="evidence" value="ECO:0007669"/>
    <property type="project" value="TreeGrafter"/>
</dbReference>
<reference evidence="9" key="1">
    <citation type="submission" date="2021-09" db="EMBL/GenBank/DDBJ databases">
        <authorList>
            <consortium name="Pathogen Informatics"/>
        </authorList>
    </citation>
    <scope>NUCLEOTIDE SEQUENCE</scope>
</reference>
<evidence type="ECO:0000256" key="2">
    <source>
        <dbReference type="ARBA" id="ARBA00022517"/>
    </source>
</evidence>
<dbReference type="InterPro" id="IPR030387">
    <property type="entry name" value="G_Bms1/Tsr1_dom"/>
</dbReference>
<dbReference type="GO" id="GO:0003924">
    <property type="term" value="F:GTPase activity"/>
    <property type="evidence" value="ECO:0007669"/>
    <property type="project" value="TreeGrafter"/>
</dbReference>
<dbReference type="Pfam" id="PF04950">
    <property type="entry name" value="RIBIOP_C"/>
    <property type="match status" value="1"/>
</dbReference>
<evidence type="ECO:0000259" key="8">
    <source>
        <dbReference type="PROSITE" id="PS51714"/>
    </source>
</evidence>
<dbReference type="GO" id="GO:0005525">
    <property type="term" value="F:GTP binding"/>
    <property type="evidence" value="ECO:0007669"/>
    <property type="project" value="TreeGrafter"/>
</dbReference>
<evidence type="ECO:0000313" key="9">
    <source>
        <dbReference type="EMBL" id="CAG9535028.1"/>
    </source>
</evidence>
<keyword evidence="10" id="KW-1185">Reference proteome</keyword>
<evidence type="ECO:0000256" key="7">
    <source>
        <dbReference type="SAM" id="MobiDB-lite"/>
    </source>
</evidence>
<organism evidence="9 10">
    <name type="scientific">Cercopithifilaria johnstoni</name>
    <dbReference type="NCBI Taxonomy" id="2874296"/>
    <lineage>
        <taxon>Eukaryota</taxon>
        <taxon>Metazoa</taxon>
        <taxon>Ecdysozoa</taxon>
        <taxon>Nematoda</taxon>
        <taxon>Chromadorea</taxon>
        <taxon>Rhabditida</taxon>
        <taxon>Spirurina</taxon>
        <taxon>Spiruromorpha</taxon>
        <taxon>Filarioidea</taxon>
        <taxon>Onchocercidae</taxon>
        <taxon>Cercopithifilaria</taxon>
    </lineage>
</organism>
<dbReference type="GO" id="GO:0005730">
    <property type="term" value="C:nucleolus"/>
    <property type="evidence" value="ECO:0007669"/>
    <property type="project" value="UniProtKB-SubCell"/>
</dbReference>
<dbReference type="GO" id="GO:0000479">
    <property type="term" value="P:endonucleolytic cleavage of tricistronic rRNA transcript (SSU-rRNA, 5.8S rRNA, LSU-rRNA)"/>
    <property type="evidence" value="ECO:0007669"/>
    <property type="project" value="TreeGrafter"/>
</dbReference>
<evidence type="ECO:0000313" key="10">
    <source>
        <dbReference type="Proteomes" id="UP000746747"/>
    </source>
</evidence>
<gene>
    <name evidence="9" type="ORF">CJOHNSTONI_LOCUS5110</name>
</gene>
<dbReference type="InterPro" id="IPR039761">
    <property type="entry name" value="Bms1/Tsr1"/>
</dbReference>
<dbReference type="InterPro" id="IPR007034">
    <property type="entry name" value="BMS1_TSR1_C"/>
</dbReference>
<dbReference type="Proteomes" id="UP000746747">
    <property type="component" value="Unassembled WGS sequence"/>
</dbReference>
<dbReference type="GO" id="GO:0000462">
    <property type="term" value="P:maturation of SSU-rRNA from tricistronic rRNA transcript (SSU-rRNA, 5.8S rRNA, LSU-rRNA)"/>
    <property type="evidence" value="ECO:0007669"/>
    <property type="project" value="TreeGrafter"/>
</dbReference>
<comment type="similarity">
    <text evidence="5">Belongs to the TRAFAC class translation factor GTPase superfamily. Bms1-like GTPase family. TSR1 subfamily.</text>
</comment>
<evidence type="ECO:0000256" key="5">
    <source>
        <dbReference type="ARBA" id="ARBA00038288"/>
    </source>
</evidence>
<dbReference type="InterPro" id="IPR012948">
    <property type="entry name" value="AARP2CN"/>
</dbReference>
<evidence type="ECO:0000256" key="4">
    <source>
        <dbReference type="ARBA" id="ARBA00037087"/>
    </source>
</evidence>
<dbReference type="SMART" id="SM01362">
    <property type="entry name" value="DUF663"/>
    <property type="match status" value="1"/>
</dbReference>
<dbReference type="Pfam" id="PF22298">
    <property type="entry name" value="Tsr1_G-like"/>
    <property type="match status" value="1"/>
</dbReference>